<protein>
    <submittedName>
        <fullName evidence="1">Uncharacterized protein</fullName>
    </submittedName>
</protein>
<organism evidence="1 2">
    <name type="scientific">Pseudomonas gorinensis</name>
    <dbReference type="NCBI Taxonomy" id="3240790"/>
    <lineage>
        <taxon>Bacteria</taxon>
        <taxon>Pseudomonadati</taxon>
        <taxon>Pseudomonadota</taxon>
        <taxon>Gammaproteobacteria</taxon>
        <taxon>Pseudomonadales</taxon>
        <taxon>Pseudomonadaceae</taxon>
        <taxon>Pseudomonas</taxon>
    </lineage>
</organism>
<evidence type="ECO:0000313" key="1">
    <source>
        <dbReference type="EMBL" id="AHC36469.1"/>
    </source>
</evidence>
<evidence type="ECO:0000313" key="2">
    <source>
        <dbReference type="Proteomes" id="UP000018725"/>
    </source>
</evidence>
<dbReference type="Proteomes" id="UP000018725">
    <property type="component" value="Chromosome"/>
</dbReference>
<keyword evidence="2" id="KW-1185">Reference proteome</keyword>
<reference evidence="1 2" key="1">
    <citation type="journal article" date="2014" name="Genome Announc.">
        <title>Complete Genome Sequence of Pseudomonas sp. Strain TKP, Isolated from a gamma-Hexachlorocyclohexane-Degrading Mixed Culture.</title>
        <authorList>
            <person name="Ohtsubo Y."/>
            <person name="Kishida K."/>
            <person name="Sato T."/>
            <person name="Tabata M."/>
            <person name="Kawasumi T."/>
            <person name="Ogura Y."/>
            <person name="Hayashi T."/>
            <person name="Tsuda M."/>
            <person name="Nagata Y."/>
        </authorList>
    </citation>
    <scope>NUCLEOTIDE SEQUENCE [LARGE SCALE GENOMIC DNA]</scope>
    <source>
        <strain evidence="1 2">TKP</strain>
    </source>
</reference>
<proteinExistence type="predicted"/>
<accession>A0ACA7P9N0</accession>
<dbReference type="EMBL" id="CP006852">
    <property type="protein sequence ID" value="AHC36469.1"/>
    <property type="molecule type" value="Genomic_DNA"/>
</dbReference>
<sequence>MTQSFFKPNLKEDAKIISIMARKNALHFQPPQKRMSVKSTQWIAGSKPVSFALEDFQNALEQFTQLSKTKPDNHCDAPLSPQ</sequence>
<gene>
    <name evidence="1" type="ORF">U771_19790</name>
</gene>
<name>A0ACA7P9N0_9PSED</name>